<organism evidence="4 5">
    <name type="scientific">Strongylocentrotus purpuratus</name>
    <name type="common">Purple sea urchin</name>
    <dbReference type="NCBI Taxonomy" id="7668"/>
    <lineage>
        <taxon>Eukaryota</taxon>
        <taxon>Metazoa</taxon>
        <taxon>Echinodermata</taxon>
        <taxon>Eleutherozoa</taxon>
        <taxon>Echinozoa</taxon>
        <taxon>Echinoidea</taxon>
        <taxon>Euechinoidea</taxon>
        <taxon>Echinacea</taxon>
        <taxon>Camarodonta</taxon>
        <taxon>Echinidea</taxon>
        <taxon>Strongylocentrotidae</taxon>
        <taxon>Strongylocentrotus</taxon>
    </lineage>
</organism>
<comment type="catalytic activity">
    <reaction evidence="3">
        <text>a 1,2-diacyl-sn-glycero-3-phosphate(in) = a 1,2-diacyl-sn-glycero-3-phosphate(out)</text>
        <dbReference type="Rhea" id="RHEA:36435"/>
        <dbReference type="ChEBI" id="CHEBI:58608"/>
    </reaction>
</comment>
<accession>A0A7M7RFW0</accession>
<proteinExistence type="inferred from homology"/>
<dbReference type="GeneID" id="582583"/>
<evidence type="ECO:0000313" key="5">
    <source>
        <dbReference type="Proteomes" id="UP000007110"/>
    </source>
</evidence>
<reference evidence="4" key="2">
    <citation type="submission" date="2021-01" db="UniProtKB">
        <authorList>
            <consortium name="EnsemblMetazoa"/>
        </authorList>
    </citation>
    <scope>IDENTIFICATION</scope>
</reference>
<protein>
    <recommendedName>
        <fullName evidence="6">TP53-regulated inhibitor of apoptosis 1</fullName>
    </recommendedName>
</protein>
<dbReference type="InterPro" id="IPR007918">
    <property type="entry name" value="MDM35_apoptosis"/>
</dbReference>
<keyword evidence="5" id="KW-1185">Reference proteome</keyword>
<keyword evidence="2" id="KW-1015">Disulfide bond</keyword>
<comment type="similarity">
    <text evidence="1">Belongs to the TRIAP1/MDM35 family.</text>
</comment>
<reference evidence="5" key="1">
    <citation type="submission" date="2015-02" db="EMBL/GenBank/DDBJ databases">
        <title>Genome sequencing for Strongylocentrotus purpuratus.</title>
        <authorList>
            <person name="Murali S."/>
            <person name="Liu Y."/>
            <person name="Vee V."/>
            <person name="English A."/>
            <person name="Wang M."/>
            <person name="Skinner E."/>
            <person name="Han Y."/>
            <person name="Muzny D.M."/>
            <person name="Worley K.C."/>
            <person name="Gibbs R.A."/>
        </authorList>
    </citation>
    <scope>NUCLEOTIDE SEQUENCE</scope>
</reference>
<dbReference type="PROSITE" id="PS51808">
    <property type="entry name" value="CHCH"/>
    <property type="match status" value="1"/>
</dbReference>
<evidence type="ECO:0000256" key="2">
    <source>
        <dbReference type="ARBA" id="ARBA00023157"/>
    </source>
</evidence>
<evidence type="ECO:0000256" key="3">
    <source>
        <dbReference type="ARBA" id="ARBA00023706"/>
    </source>
</evidence>
<dbReference type="Proteomes" id="UP000007110">
    <property type="component" value="Unassembled WGS sequence"/>
</dbReference>
<dbReference type="OrthoDB" id="19091at2759"/>
<dbReference type="OMA" id="KKYDDCF"/>
<sequence>MNSLSPDCTGLKQAYDACFNSWFSEKFLKGDSTDACGDLFKKYQECVKEAILEKGIDIDEVERVVIGTESEKQPPPH</sequence>
<dbReference type="Pfam" id="PF05254">
    <property type="entry name" value="UPF0203"/>
    <property type="match status" value="1"/>
</dbReference>
<dbReference type="InParanoid" id="A0A7M7RFW0"/>
<dbReference type="KEGG" id="spu:582583"/>
<evidence type="ECO:0008006" key="6">
    <source>
        <dbReference type="Google" id="ProtNLM"/>
    </source>
</evidence>
<dbReference type="PANTHER" id="PTHR46403:SF1">
    <property type="entry name" value="TP53-REGULATED INHIBITOR OF APOPTOSIS 1"/>
    <property type="match status" value="1"/>
</dbReference>
<dbReference type="RefSeq" id="XP_787621.3">
    <property type="nucleotide sequence ID" value="XM_782528.5"/>
</dbReference>
<dbReference type="CTD" id="51499"/>
<dbReference type="EnsemblMetazoa" id="XM_782528">
    <property type="protein sequence ID" value="XP_787621"/>
    <property type="gene ID" value="LOC582583"/>
</dbReference>
<evidence type="ECO:0000313" key="4">
    <source>
        <dbReference type="EnsemblMetazoa" id="XP_787621"/>
    </source>
</evidence>
<dbReference type="PANTHER" id="PTHR46403">
    <property type="entry name" value="TP53-REGULATED INHIBITOR OF APOPTOSIS 1"/>
    <property type="match status" value="1"/>
</dbReference>
<dbReference type="AlphaFoldDB" id="A0A7M7RFW0"/>
<dbReference type="FunCoup" id="A0A7M7RFW0">
    <property type="interactions" value="1350"/>
</dbReference>
<name>A0A7M7RFW0_STRPU</name>
<evidence type="ECO:0000256" key="1">
    <source>
        <dbReference type="ARBA" id="ARBA00006196"/>
    </source>
</evidence>